<accession>A0A3S0ZT08</accession>
<evidence type="ECO:0000313" key="3">
    <source>
        <dbReference type="EMBL" id="RUS82056.1"/>
    </source>
</evidence>
<dbReference type="Gene3D" id="3.90.215.10">
    <property type="entry name" value="Gamma Fibrinogen, chain A, domain 1"/>
    <property type="match status" value="1"/>
</dbReference>
<gene>
    <name evidence="3" type="ORF">EGW08_010186</name>
</gene>
<dbReference type="InterPro" id="IPR002181">
    <property type="entry name" value="Fibrinogen_a/b/g_C_dom"/>
</dbReference>
<evidence type="ECO:0000313" key="4">
    <source>
        <dbReference type="Proteomes" id="UP000271974"/>
    </source>
</evidence>
<proteinExistence type="predicted"/>
<sequence>MKHILKLLFCFLFLIKDSGGLEMSLELSSPGFQGRRSVCGLLICEENLGSNTSQSSDPATLHTISSMSIFRGAQGSSKDGNGDIASRRHIASLNQAQPKLVRVSDGFKVDGVLEPNMATLRLEMVKAEDCWAQYYCEVRTSDGQGNEFVQTGRLHQGYNQGGSKADEATMPQAESLQQMATLQQQVTWLGASLEGKLVSLLGKMEALGEKVSAMETRQDLNQGRLEDKIASVKGDVESLKDEINDKIETRVVDKLCQMETKLSDTDISTVVSQAWASAEEKLEELKLEQQKLTTLNTQSTFNSTTKLLSALQEHKAETSTWQQTYEMKYDNVTATMQKIFNSGDDVCLKVLTQVISLQNDLQTKFEIVNQTAHNNSEETFAAIHSLSSAINTTIANTLKPAMNDVLDPKVCRRDTHPVLSGSLYPYAVIRPNGESELNVPYLCDTATSGGGWIIIQRRTTGNVDFYRDWNTYKAGFGRLDDDFWLGNEHIHALTKSGSYELRVDVAYKGIFAFAHYDTFSLDSEEDGYALRIGRYDGTATDKLSYHNGSKFSTYDRNNNEHASNCAVVGGGAWWYKLCYKSNLNAQWKTSGDKGMLWTDFSKGESVSFSEMKIRKV</sequence>
<evidence type="ECO:0000256" key="1">
    <source>
        <dbReference type="SAM" id="SignalP"/>
    </source>
</evidence>
<reference evidence="3 4" key="1">
    <citation type="submission" date="2019-01" db="EMBL/GenBank/DDBJ databases">
        <title>A draft genome assembly of the solar-powered sea slug Elysia chlorotica.</title>
        <authorList>
            <person name="Cai H."/>
            <person name="Li Q."/>
            <person name="Fang X."/>
            <person name="Li J."/>
            <person name="Curtis N.E."/>
            <person name="Altenburger A."/>
            <person name="Shibata T."/>
            <person name="Feng M."/>
            <person name="Maeda T."/>
            <person name="Schwartz J.A."/>
            <person name="Shigenobu S."/>
            <person name="Lundholm N."/>
            <person name="Nishiyama T."/>
            <person name="Yang H."/>
            <person name="Hasebe M."/>
            <person name="Li S."/>
            <person name="Pierce S.K."/>
            <person name="Wang J."/>
        </authorList>
    </citation>
    <scope>NUCLEOTIDE SEQUENCE [LARGE SCALE GENOMIC DNA]</scope>
    <source>
        <strain evidence="3">EC2010</strain>
        <tissue evidence="3">Whole organism of an adult</tissue>
    </source>
</reference>
<protein>
    <recommendedName>
        <fullName evidence="2">Fibrinogen C-terminal domain-containing protein</fullName>
    </recommendedName>
</protein>
<dbReference type="Proteomes" id="UP000271974">
    <property type="component" value="Unassembled WGS sequence"/>
</dbReference>
<comment type="caution">
    <text evidence="3">The sequence shown here is derived from an EMBL/GenBank/DDBJ whole genome shotgun (WGS) entry which is preliminary data.</text>
</comment>
<dbReference type="PROSITE" id="PS51406">
    <property type="entry name" value="FIBRINOGEN_C_2"/>
    <property type="match status" value="1"/>
</dbReference>
<organism evidence="3 4">
    <name type="scientific">Elysia chlorotica</name>
    <name type="common">Eastern emerald elysia</name>
    <name type="synonym">Sea slug</name>
    <dbReference type="NCBI Taxonomy" id="188477"/>
    <lineage>
        <taxon>Eukaryota</taxon>
        <taxon>Metazoa</taxon>
        <taxon>Spiralia</taxon>
        <taxon>Lophotrochozoa</taxon>
        <taxon>Mollusca</taxon>
        <taxon>Gastropoda</taxon>
        <taxon>Heterobranchia</taxon>
        <taxon>Euthyneura</taxon>
        <taxon>Panpulmonata</taxon>
        <taxon>Sacoglossa</taxon>
        <taxon>Placobranchoidea</taxon>
        <taxon>Plakobranchidae</taxon>
        <taxon>Elysia</taxon>
    </lineage>
</organism>
<dbReference type="Pfam" id="PF00147">
    <property type="entry name" value="Fibrinogen_C"/>
    <property type="match status" value="1"/>
</dbReference>
<dbReference type="AlphaFoldDB" id="A0A3S0ZT08"/>
<dbReference type="SMART" id="SM00186">
    <property type="entry name" value="FBG"/>
    <property type="match status" value="1"/>
</dbReference>
<keyword evidence="4" id="KW-1185">Reference proteome</keyword>
<name>A0A3S0ZT08_ELYCH</name>
<dbReference type="CDD" id="cd00087">
    <property type="entry name" value="FReD"/>
    <property type="match status" value="1"/>
</dbReference>
<dbReference type="STRING" id="188477.A0A3S0ZT08"/>
<evidence type="ECO:0000259" key="2">
    <source>
        <dbReference type="PROSITE" id="PS51406"/>
    </source>
</evidence>
<feature type="chain" id="PRO_5018679669" description="Fibrinogen C-terminal domain-containing protein" evidence="1">
    <location>
        <begin position="21"/>
        <end position="616"/>
    </location>
</feature>
<dbReference type="EMBL" id="RQTK01000306">
    <property type="protein sequence ID" value="RUS82056.1"/>
    <property type="molecule type" value="Genomic_DNA"/>
</dbReference>
<dbReference type="GO" id="GO:0005615">
    <property type="term" value="C:extracellular space"/>
    <property type="evidence" value="ECO:0007669"/>
    <property type="project" value="TreeGrafter"/>
</dbReference>
<dbReference type="InterPro" id="IPR014716">
    <property type="entry name" value="Fibrinogen_a/b/g_C_1"/>
</dbReference>
<dbReference type="SUPFAM" id="SSF56496">
    <property type="entry name" value="Fibrinogen C-terminal domain-like"/>
    <property type="match status" value="1"/>
</dbReference>
<dbReference type="InterPro" id="IPR036056">
    <property type="entry name" value="Fibrinogen-like_C"/>
</dbReference>
<feature type="signal peptide" evidence="1">
    <location>
        <begin position="1"/>
        <end position="20"/>
    </location>
</feature>
<feature type="domain" description="Fibrinogen C-terminal" evidence="2">
    <location>
        <begin position="402"/>
        <end position="616"/>
    </location>
</feature>
<dbReference type="InterPro" id="IPR050373">
    <property type="entry name" value="Fibrinogen_C-term_domain"/>
</dbReference>
<dbReference type="PANTHER" id="PTHR19143">
    <property type="entry name" value="FIBRINOGEN/TENASCIN/ANGIOPOEITIN"/>
    <property type="match status" value="1"/>
</dbReference>
<keyword evidence="1" id="KW-0732">Signal</keyword>
<dbReference type="PANTHER" id="PTHR19143:SF459">
    <property type="entry name" value="FIBRINOGEN C-TERMINAL DOMAIN-CONTAINING PROTEIN"/>
    <property type="match status" value="1"/>
</dbReference>
<dbReference type="OrthoDB" id="159395at2759"/>